<feature type="compositionally biased region" description="Basic and acidic residues" evidence="1">
    <location>
        <begin position="62"/>
        <end position="72"/>
    </location>
</feature>
<feature type="region of interest" description="Disordered" evidence="1">
    <location>
        <begin position="41"/>
        <end position="111"/>
    </location>
</feature>
<comment type="caution">
    <text evidence="2">The sequence shown here is derived from an EMBL/GenBank/DDBJ whole genome shotgun (WGS) entry which is preliminary data.</text>
</comment>
<accession>A0A368NVE9</accession>
<evidence type="ECO:0000313" key="3">
    <source>
        <dbReference type="Proteomes" id="UP000436911"/>
    </source>
</evidence>
<evidence type="ECO:0000313" key="2">
    <source>
        <dbReference type="EMBL" id="KAA3528397.1"/>
    </source>
</evidence>
<feature type="compositionally biased region" description="Acidic residues" evidence="1">
    <location>
        <begin position="41"/>
        <end position="50"/>
    </location>
</feature>
<proteinExistence type="predicted"/>
<dbReference type="GeneID" id="60681156"/>
<feature type="compositionally biased region" description="Acidic residues" evidence="1">
    <location>
        <begin position="73"/>
        <end position="87"/>
    </location>
</feature>
<reference evidence="2 3" key="1">
    <citation type="submission" date="2018-08" db="EMBL/GenBank/DDBJ databases">
        <title>Genome sequencing of Agrobacterium vitis strain ICMP 10754.</title>
        <authorList>
            <person name="Visnovsky S.B."/>
            <person name="Pitman A.R."/>
        </authorList>
    </citation>
    <scope>NUCLEOTIDE SEQUENCE [LARGE SCALE GENOMIC DNA]</scope>
    <source>
        <strain evidence="2 3">ICMP 10754</strain>
    </source>
</reference>
<gene>
    <name evidence="2" type="ORF">DXT89_10295</name>
</gene>
<name>A0A368NVE9_AGRVI</name>
<protein>
    <submittedName>
        <fullName evidence="2">Uncharacterized protein</fullName>
    </submittedName>
</protein>
<dbReference type="RefSeq" id="WP_060719347.1">
    <property type="nucleotide sequence ID" value="NZ_CP055265.1"/>
</dbReference>
<dbReference type="Proteomes" id="UP000436911">
    <property type="component" value="Unassembled WGS sequence"/>
</dbReference>
<evidence type="ECO:0000256" key="1">
    <source>
        <dbReference type="SAM" id="MobiDB-lite"/>
    </source>
</evidence>
<feature type="compositionally biased region" description="Acidic residues" evidence="1">
    <location>
        <begin position="102"/>
        <end position="111"/>
    </location>
</feature>
<dbReference type="AlphaFoldDB" id="A0A368NVE9"/>
<dbReference type="EMBL" id="QUSG01000004">
    <property type="protein sequence ID" value="KAA3528397.1"/>
    <property type="molecule type" value="Genomic_DNA"/>
</dbReference>
<organism evidence="2 3">
    <name type="scientific">Agrobacterium vitis</name>
    <name type="common">Rhizobium vitis</name>
    <dbReference type="NCBI Taxonomy" id="373"/>
    <lineage>
        <taxon>Bacteria</taxon>
        <taxon>Pseudomonadati</taxon>
        <taxon>Pseudomonadota</taxon>
        <taxon>Alphaproteobacteria</taxon>
        <taxon>Hyphomicrobiales</taxon>
        <taxon>Rhizobiaceae</taxon>
        <taxon>Rhizobium/Agrobacterium group</taxon>
        <taxon>Agrobacterium</taxon>
    </lineage>
</organism>
<sequence length="111" mass="12770">MGYHFREQESYVRIVELTPRLRKRIEQAIEYLVSILDQFDGDENLEDGGDNEPSLGWTARGPEAERFDFQDRELDDADNEDGGDDEPTLGWTHDGDMGQTFDNDERELEGA</sequence>